<sequence length="265" mass="25380">MKFSARSLVGAAVVAPFAAALAVAVVPASAAPGPSTALLYDTAAAAHPVTRTLPRTVVQSGGRTAEAATGTADGALRAAPGTSRLRSGEARCTGECLRARRASGTGGLPVPAAAANGAVKKLGDTIGGAGLGQLAGGRPALPAGRRAGAPVSMALPAAPADLPSVPSALAPARPGATPALGAVLFPSRRRQAVPAPSDDVLGRANGTVNKVGAGLDQAEGDVGHVVDVLTATDRSARSAGGPPAPGPLSMPDAAALGLPGLPAIG</sequence>
<reference evidence="3 4" key="1">
    <citation type="submission" date="2023-11" db="EMBL/GenBank/DDBJ databases">
        <title>Actinomadura monticuli sp. nov., isolated from volcanic ash.</title>
        <authorList>
            <person name="Lee S.D."/>
            <person name="Yang H."/>
            <person name="Kim I.S."/>
        </authorList>
    </citation>
    <scope>NUCLEOTIDE SEQUENCE [LARGE SCALE GENOMIC DNA]</scope>
    <source>
        <strain evidence="3 4">DLS-62</strain>
    </source>
</reference>
<dbReference type="EMBL" id="JAXCEI010000009">
    <property type="protein sequence ID" value="MFA1541528.1"/>
    <property type="molecule type" value="Genomic_DNA"/>
</dbReference>
<name>A0ABV4QEU7_9ACTN</name>
<dbReference type="Proteomes" id="UP001569963">
    <property type="component" value="Unassembled WGS sequence"/>
</dbReference>
<protein>
    <submittedName>
        <fullName evidence="3">Uncharacterized protein</fullName>
    </submittedName>
</protein>
<evidence type="ECO:0000313" key="4">
    <source>
        <dbReference type="Proteomes" id="UP001569963"/>
    </source>
</evidence>
<organism evidence="3 4">
    <name type="scientific">Actinomadura monticuli</name>
    <dbReference type="NCBI Taxonomy" id="3097367"/>
    <lineage>
        <taxon>Bacteria</taxon>
        <taxon>Bacillati</taxon>
        <taxon>Actinomycetota</taxon>
        <taxon>Actinomycetes</taxon>
        <taxon>Streptosporangiales</taxon>
        <taxon>Thermomonosporaceae</taxon>
        <taxon>Actinomadura</taxon>
    </lineage>
</organism>
<evidence type="ECO:0000313" key="3">
    <source>
        <dbReference type="EMBL" id="MFA1541528.1"/>
    </source>
</evidence>
<feature type="signal peptide" evidence="2">
    <location>
        <begin position="1"/>
        <end position="30"/>
    </location>
</feature>
<feature type="region of interest" description="Disordered" evidence="1">
    <location>
        <begin position="234"/>
        <end position="253"/>
    </location>
</feature>
<evidence type="ECO:0000256" key="2">
    <source>
        <dbReference type="SAM" id="SignalP"/>
    </source>
</evidence>
<evidence type="ECO:0000256" key="1">
    <source>
        <dbReference type="SAM" id="MobiDB-lite"/>
    </source>
</evidence>
<feature type="chain" id="PRO_5045925652" evidence="2">
    <location>
        <begin position="31"/>
        <end position="265"/>
    </location>
</feature>
<dbReference type="RefSeq" id="WP_371951685.1">
    <property type="nucleotide sequence ID" value="NZ_JAXCEI010000009.1"/>
</dbReference>
<keyword evidence="4" id="KW-1185">Reference proteome</keyword>
<accession>A0ABV4QEU7</accession>
<comment type="caution">
    <text evidence="3">The sequence shown here is derived from an EMBL/GenBank/DDBJ whole genome shotgun (WGS) entry which is preliminary data.</text>
</comment>
<proteinExistence type="predicted"/>
<gene>
    <name evidence="3" type="ORF">SM611_21585</name>
</gene>
<keyword evidence="2" id="KW-0732">Signal</keyword>